<keyword evidence="1" id="KW-0808">Transferase</keyword>
<dbReference type="PANTHER" id="PTHR43591">
    <property type="entry name" value="METHYLTRANSFERASE"/>
    <property type="match status" value="1"/>
</dbReference>
<dbReference type="GO" id="GO:0032259">
    <property type="term" value="P:methylation"/>
    <property type="evidence" value="ECO:0007669"/>
    <property type="project" value="UniProtKB-KW"/>
</dbReference>
<name>A0A5J5EL43_9PEZI</name>
<keyword evidence="1" id="KW-0489">Methyltransferase</keyword>
<protein>
    <submittedName>
        <fullName evidence="1">S-adenosyl-L-methionine-dependent methyltransferase</fullName>
    </submittedName>
</protein>
<dbReference type="Pfam" id="PF13489">
    <property type="entry name" value="Methyltransf_23"/>
    <property type="match status" value="1"/>
</dbReference>
<proteinExistence type="predicted"/>
<dbReference type="InParanoid" id="A0A5J5EL43"/>
<evidence type="ECO:0000313" key="2">
    <source>
        <dbReference type="Proteomes" id="UP000326924"/>
    </source>
</evidence>
<accession>A0A5J5EL43</accession>
<reference evidence="1 2" key="1">
    <citation type="submission" date="2019-09" db="EMBL/GenBank/DDBJ databases">
        <title>Draft genome of the ectomycorrhizal ascomycete Sphaerosporella brunnea.</title>
        <authorList>
            <consortium name="DOE Joint Genome Institute"/>
            <person name="Benucci G.M."/>
            <person name="Marozzi G."/>
            <person name="Antonielli L."/>
            <person name="Sanchez S."/>
            <person name="Marco P."/>
            <person name="Wang X."/>
            <person name="Falini L.B."/>
            <person name="Barry K."/>
            <person name="Haridas S."/>
            <person name="Lipzen A."/>
            <person name="Labutti K."/>
            <person name="Grigoriev I.V."/>
            <person name="Murat C."/>
            <person name="Martin F."/>
            <person name="Albertini E."/>
            <person name="Donnini D."/>
            <person name="Bonito G."/>
        </authorList>
    </citation>
    <scope>NUCLEOTIDE SEQUENCE [LARGE SCALE GENOMIC DNA]</scope>
    <source>
        <strain evidence="1 2">Sb_GMNB300</strain>
    </source>
</reference>
<dbReference type="EMBL" id="VXIS01000242">
    <property type="protein sequence ID" value="KAA8895827.1"/>
    <property type="molecule type" value="Genomic_DNA"/>
</dbReference>
<comment type="caution">
    <text evidence="1">The sequence shown here is derived from an EMBL/GenBank/DDBJ whole genome shotgun (WGS) entry which is preliminary data.</text>
</comment>
<organism evidence="1 2">
    <name type="scientific">Sphaerosporella brunnea</name>
    <dbReference type="NCBI Taxonomy" id="1250544"/>
    <lineage>
        <taxon>Eukaryota</taxon>
        <taxon>Fungi</taxon>
        <taxon>Dikarya</taxon>
        <taxon>Ascomycota</taxon>
        <taxon>Pezizomycotina</taxon>
        <taxon>Pezizomycetes</taxon>
        <taxon>Pezizales</taxon>
        <taxon>Pyronemataceae</taxon>
        <taxon>Sphaerosporella</taxon>
    </lineage>
</organism>
<dbReference type="Proteomes" id="UP000326924">
    <property type="component" value="Unassembled WGS sequence"/>
</dbReference>
<dbReference type="Gene3D" id="3.40.50.150">
    <property type="entry name" value="Vaccinia Virus protein VP39"/>
    <property type="match status" value="1"/>
</dbReference>
<dbReference type="InterPro" id="IPR029063">
    <property type="entry name" value="SAM-dependent_MTases_sf"/>
</dbReference>
<gene>
    <name evidence="1" type="ORF">FN846DRAFT_911335</name>
</gene>
<keyword evidence="2" id="KW-1185">Reference proteome</keyword>
<dbReference type="PANTHER" id="PTHR43591:SF24">
    <property type="entry name" value="2-METHOXY-6-POLYPRENYL-1,4-BENZOQUINOL METHYLASE, MITOCHONDRIAL"/>
    <property type="match status" value="1"/>
</dbReference>
<dbReference type="SUPFAM" id="SSF53335">
    <property type="entry name" value="S-adenosyl-L-methionine-dependent methyltransferases"/>
    <property type="match status" value="1"/>
</dbReference>
<dbReference type="AlphaFoldDB" id="A0A5J5EL43"/>
<dbReference type="OrthoDB" id="2013972at2759"/>
<dbReference type="GO" id="GO:0008168">
    <property type="term" value="F:methyltransferase activity"/>
    <property type="evidence" value="ECO:0007669"/>
    <property type="project" value="UniProtKB-KW"/>
</dbReference>
<sequence>MAQEQRIEVDPQVKEQDRLDLHHEIFLHILDGELHKAALDRPQCILDIGTDTGIWAVDMGDKYPMAEVLGTDLISIQPTWVPPNCQFELVLEGSPFNKDSLDFIRLAQDISGWPKVMSEAYRCTKPEGWCIAMTGLWRKTTPSPYFHEALAKIGRPFPLAATLVGHPEKACLKHVNVISYRHPYGPWPRDKRLNQIGTMAMLQAETGIGAYGMAAYTRILGIEVETTQKISRRHEEAGSAYVQRFKPDSGPRYGNCVLVF</sequence>
<evidence type="ECO:0000313" key="1">
    <source>
        <dbReference type="EMBL" id="KAA8895827.1"/>
    </source>
</evidence>